<feature type="domain" description="Mandelate racemase/muconate lactonizing enzyme C-terminal" evidence="6">
    <location>
        <begin position="131"/>
        <end position="222"/>
    </location>
</feature>
<dbReference type="InterPro" id="IPR029017">
    <property type="entry name" value="Enolase-like_N"/>
</dbReference>
<dbReference type="RefSeq" id="WP_280733345.1">
    <property type="nucleotide sequence ID" value="NZ_CP120368.1"/>
</dbReference>
<dbReference type="EMBL" id="CP120371">
    <property type="protein sequence ID" value="WEX82617.1"/>
    <property type="molecule type" value="Genomic_DNA"/>
</dbReference>
<gene>
    <name evidence="7" type="ORF">PYH38_004928</name>
</gene>
<dbReference type="InterPro" id="IPR034593">
    <property type="entry name" value="DgoD-like"/>
</dbReference>
<protein>
    <recommendedName>
        <fullName evidence="5">Dipeptide epimerase</fullName>
        <ecNumber evidence="5">5.1.1.-</ecNumber>
    </recommendedName>
</protein>
<keyword evidence="8" id="KW-1185">Reference proteome</keyword>
<proteinExistence type="inferred from homology"/>
<evidence type="ECO:0000256" key="2">
    <source>
        <dbReference type="ARBA" id="ARBA00022723"/>
    </source>
</evidence>
<dbReference type="PANTHER" id="PTHR48080:SF3">
    <property type="entry name" value="ENOLASE SUPERFAMILY MEMBER DDB_G0284701"/>
    <property type="match status" value="1"/>
</dbReference>
<evidence type="ECO:0000256" key="5">
    <source>
        <dbReference type="RuleBase" id="RU366006"/>
    </source>
</evidence>
<keyword evidence="2 5" id="KW-0479">Metal-binding</keyword>
<dbReference type="SFLD" id="SFLDF00010">
    <property type="entry name" value="dipeptide_epimerase"/>
    <property type="match status" value="1"/>
</dbReference>
<dbReference type="InterPro" id="IPR036849">
    <property type="entry name" value="Enolase-like_C_sf"/>
</dbReference>
<dbReference type="Pfam" id="PF13378">
    <property type="entry name" value="MR_MLE_C"/>
    <property type="match status" value="1"/>
</dbReference>
<reference evidence="7 8" key="1">
    <citation type="submission" date="2023-03" db="EMBL/GenBank/DDBJ databases">
        <authorList>
            <person name="Kaur S."/>
            <person name="Espinosa-Saiz D."/>
            <person name="Velazquez E."/>
            <person name="Menendez E."/>
            <person name="diCenzo G.C."/>
        </authorList>
    </citation>
    <scope>NUCLEOTIDE SEQUENCE [LARGE SCALE GENOMIC DNA]</scope>
    <source>
        <strain evidence="7 8">LMG 27395</strain>
    </source>
</reference>
<keyword evidence="4 5" id="KW-0413">Isomerase</keyword>
<organism evidence="7 8">
    <name type="scientific">Sinorhizobium numidicum</name>
    <dbReference type="NCBI Taxonomy" id="680248"/>
    <lineage>
        <taxon>Bacteria</taxon>
        <taxon>Pseudomonadati</taxon>
        <taxon>Pseudomonadota</taxon>
        <taxon>Alphaproteobacteria</taxon>
        <taxon>Hyphomicrobiales</taxon>
        <taxon>Rhizobiaceae</taxon>
        <taxon>Sinorhizobium/Ensifer group</taxon>
        <taxon>Sinorhizobium</taxon>
    </lineage>
</organism>
<dbReference type="Gene3D" id="3.20.20.120">
    <property type="entry name" value="Enolase-like C-terminal domain"/>
    <property type="match status" value="1"/>
</dbReference>
<sequence length="327" mass="34397">MPISLTVAVEHFPIAGTFTISRGSKTTASVVTCRISDGAASGRGECVPYARYGESIESVLAEIEAIRSLIEDGMTRPALQQTMKAGAARNAVDCALWDIESKQSRKSVAALAGVADPAPLTTAYTISLAEPEEMMAQAAKFAHRALLKVKVGTADDASRIRAVRTGARDSKIILDANEGWTEDNLAAHFAICAENGIALVEQPLPAGRDEALAAIARPVPVCADESVHATEDLKGLLGRYDAVNIKLDKTGGLTEALRMRRAAEALGLKIMVGCMVGSSLAMAPAVLVAQGADFVDLDGPLLLVEDRSPGLRYEASLVFPPDASLWG</sequence>
<evidence type="ECO:0000256" key="4">
    <source>
        <dbReference type="ARBA" id="ARBA00023235"/>
    </source>
</evidence>
<dbReference type="EC" id="5.1.1.-" evidence="5"/>
<dbReference type="Gene3D" id="3.30.390.10">
    <property type="entry name" value="Enolase-like, N-terminal domain"/>
    <property type="match status" value="1"/>
</dbReference>
<comment type="cofactor">
    <cofactor evidence="5">
        <name>Mg(2+)</name>
        <dbReference type="ChEBI" id="CHEBI:18420"/>
    </cofactor>
    <text evidence="5">Binds 1 Mg(2+) ion per subunit.</text>
</comment>
<evidence type="ECO:0000256" key="3">
    <source>
        <dbReference type="ARBA" id="ARBA00022842"/>
    </source>
</evidence>
<comment type="similarity">
    <text evidence="1 5">Belongs to the mandelate racemase/muconate lactonizing enzyme family.</text>
</comment>
<dbReference type="PANTHER" id="PTHR48080">
    <property type="entry name" value="D-GALACTONATE DEHYDRATASE-RELATED"/>
    <property type="match status" value="1"/>
</dbReference>
<accession>A0ABY8CXK3</accession>
<dbReference type="InterPro" id="IPR013341">
    <property type="entry name" value="Mandelate_racemase_N_dom"/>
</dbReference>
<dbReference type="SUPFAM" id="SSF51604">
    <property type="entry name" value="Enolase C-terminal domain-like"/>
    <property type="match status" value="1"/>
</dbReference>
<dbReference type="InterPro" id="IPR013342">
    <property type="entry name" value="Mandelate_racemase_C"/>
</dbReference>
<dbReference type="SUPFAM" id="SSF54826">
    <property type="entry name" value="Enolase N-terminal domain-like"/>
    <property type="match status" value="1"/>
</dbReference>
<evidence type="ECO:0000256" key="1">
    <source>
        <dbReference type="ARBA" id="ARBA00008031"/>
    </source>
</evidence>
<dbReference type="Proteomes" id="UP001235547">
    <property type="component" value="Chromosome 1"/>
</dbReference>
<dbReference type="CDD" id="cd03319">
    <property type="entry name" value="L-Ala-DL-Glu_epimerase"/>
    <property type="match status" value="1"/>
</dbReference>
<dbReference type="InterPro" id="IPR034603">
    <property type="entry name" value="Dipeptide_epimerase"/>
</dbReference>
<dbReference type="SMART" id="SM00922">
    <property type="entry name" value="MR_MLE"/>
    <property type="match status" value="1"/>
</dbReference>
<evidence type="ECO:0000313" key="7">
    <source>
        <dbReference type="EMBL" id="WEX82617.1"/>
    </source>
</evidence>
<evidence type="ECO:0000313" key="8">
    <source>
        <dbReference type="Proteomes" id="UP001235547"/>
    </source>
</evidence>
<keyword evidence="3 5" id="KW-0460">Magnesium</keyword>
<dbReference type="NCBIfam" id="NF042940">
    <property type="entry name" value="racemase_DgcA"/>
    <property type="match status" value="1"/>
</dbReference>
<dbReference type="Pfam" id="PF02746">
    <property type="entry name" value="MR_MLE_N"/>
    <property type="match status" value="1"/>
</dbReference>
<dbReference type="SFLD" id="SFLDG00180">
    <property type="entry name" value="muconate_cycloisomerase"/>
    <property type="match status" value="1"/>
</dbReference>
<evidence type="ECO:0000259" key="6">
    <source>
        <dbReference type="SMART" id="SM00922"/>
    </source>
</evidence>
<dbReference type="InterPro" id="IPR029065">
    <property type="entry name" value="Enolase_C-like"/>
</dbReference>
<name>A0ABY8CXK3_9HYPH</name>
<dbReference type="SFLD" id="SFLDS00001">
    <property type="entry name" value="Enolase"/>
    <property type="match status" value="1"/>
</dbReference>